<dbReference type="SUPFAM" id="SSF57903">
    <property type="entry name" value="FYVE/PHD zinc finger"/>
    <property type="match status" value="1"/>
</dbReference>
<dbReference type="GO" id="GO:0006325">
    <property type="term" value="P:chromatin organization"/>
    <property type="evidence" value="ECO:0007669"/>
    <property type="project" value="UniProtKB-KW"/>
</dbReference>
<dbReference type="Gene3D" id="2.170.270.10">
    <property type="entry name" value="SET domain"/>
    <property type="match status" value="1"/>
</dbReference>
<dbReference type="PANTHER" id="PTHR48442">
    <property type="entry name" value="SET DOMAIN-CONTAINING PROTEIN"/>
    <property type="match status" value="1"/>
</dbReference>
<dbReference type="InterPro" id="IPR019786">
    <property type="entry name" value="Zinc_finger_PHD-type_CS"/>
</dbReference>
<dbReference type="SUPFAM" id="SSF82199">
    <property type="entry name" value="SET domain"/>
    <property type="match status" value="1"/>
</dbReference>
<dbReference type="EMBL" id="BRXX01000496">
    <property type="protein sequence ID" value="GMI14285.1"/>
    <property type="molecule type" value="Genomic_DNA"/>
</dbReference>
<dbReference type="InterPro" id="IPR001214">
    <property type="entry name" value="SET_dom"/>
</dbReference>
<dbReference type="InterPro" id="IPR019787">
    <property type="entry name" value="Znf_PHD-finger"/>
</dbReference>
<name>A0A9W7KWZ0_9STRA</name>
<dbReference type="Pfam" id="PF00628">
    <property type="entry name" value="PHD"/>
    <property type="match status" value="1"/>
</dbReference>
<keyword evidence="4" id="KW-0156">Chromatin regulator</keyword>
<keyword evidence="2 5" id="KW-0863">Zinc-finger</keyword>
<evidence type="ECO:0000313" key="9">
    <source>
        <dbReference type="EMBL" id="GMI14285.1"/>
    </source>
</evidence>
<evidence type="ECO:0000256" key="4">
    <source>
        <dbReference type="ARBA" id="ARBA00022853"/>
    </source>
</evidence>
<dbReference type="SMART" id="SM00249">
    <property type="entry name" value="PHD"/>
    <property type="match status" value="1"/>
</dbReference>
<evidence type="ECO:0000256" key="1">
    <source>
        <dbReference type="ARBA" id="ARBA00022723"/>
    </source>
</evidence>
<evidence type="ECO:0000259" key="6">
    <source>
        <dbReference type="PROSITE" id="PS50016"/>
    </source>
</evidence>
<evidence type="ECO:0000259" key="7">
    <source>
        <dbReference type="PROSITE" id="PS50199"/>
    </source>
</evidence>
<dbReference type="PROSITE" id="PS01358">
    <property type="entry name" value="ZF_RANBP2_1"/>
    <property type="match status" value="1"/>
</dbReference>
<dbReference type="InterPro" id="IPR046341">
    <property type="entry name" value="SET_dom_sf"/>
</dbReference>
<comment type="caution">
    <text evidence="9">The sequence shown here is derived from an EMBL/GenBank/DDBJ whole genome shotgun (WGS) entry which is preliminary data.</text>
</comment>
<evidence type="ECO:0000256" key="5">
    <source>
        <dbReference type="PROSITE-ProRule" id="PRU00322"/>
    </source>
</evidence>
<dbReference type="InterPro" id="IPR001876">
    <property type="entry name" value="Znf_RanBP2"/>
</dbReference>
<dbReference type="InterPro" id="IPR011011">
    <property type="entry name" value="Znf_FYVE_PHD"/>
</dbReference>
<keyword evidence="1" id="KW-0479">Metal-binding</keyword>
<evidence type="ECO:0000256" key="3">
    <source>
        <dbReference type="ARBA" id="ARBA00022833"/>
    </source>
</evidence>
<sequence length="1119" mass="127526">MSRYTYNFISKPFPPHGTFIGLIYPPKKVNNETYHYVLYEDGDSEDIKEDDLKELLTDDVRRCEELMRKLNKTIPPPSSILSIIKHSISPTKLFYHNGVVRGSDVMVEGVDGEKVWVCRKLCREVDRVYLVEGVWEALTFKFPNDTVKNSNYDVRKISPLTSHTRISEIKKLEGSKVSIKKIVKKITLEDVPVKFRYRFKVNGQQVLCGVGGWWLLENGLKGRAKDLEVDYDEGLFGELGLEGKEVTFESPNKSKKVEKIIASPPSPGRVRQSEEYWWACKSCTLSNNYWRIKCSLCSSPRSLKTCKMSRLLKLAIKHKDDRETATRKGVDWRVCCEMWECGVKGCMRKVLGRQGEERKWCQVHRPRFQEKKTILEVTDLKKINCLPPRESKRYVDERLSSTFAVTLGSRVRKFFKGYGYFDGTVSSLLRCYVDGDALEIVYRITYEDGDCEDMSWRVISSLRRFYDTRGTRECEEMSKQVGGLDREIEVKGKKGRIVGTIPEWNSVVIRWGISGCEVVNLLDIQECIDEVFTEQKEEGVVGEEVAKHLDDFRDRAWSFPGSFIGSTLLNSPDMREIADRTLSSLKKKKFKLVDDTGKDLPEEEAQCYILEKFRVAAGYKAKGQVFDEKRAALLEWPPTEMKVSSQLKGCGVMTFTAARDASYLISKKVIMEGKSVDFVGDAEFEDSSDEEDDEEENNNGDGEAIEKCLCVGGHLKRKVESLDSDVKRPKNVFNRALPPVHDPAAVLPYLRADPHIGIVCQICDTAGDDDKILLCDKCDKGFHMYCLRPVMVNIPVGEWLCDSCRPNLTANAQKYEASRLTMMRSHKQAQVSSFLKFPFKNPVDFWCKEIAEYAAVVYKTKGNFSLKEVNGMFTKENNFFQVGPISQSFKESTSNHWLLPSPPSSVELYVQAVTSVASALMFMNVERYSDNLIYSERAPREMNRSELDTVEEMSPRNLLIYKQFKRNTALGLIPPVKVEYDKAQGFVVEALEDIKDKTLLVEYAGAVTRIVDSGQTDSDSLMVLLETNSPKTSLIIDPSKSGNMARFLSGVNNSDHESKKKINVRTRRFSVNGECHVVLFACRRIKKGGRLSYDYNAGIAKMSDEEWKKHGFYDTSHFS</sequence>
<feature type="domain" description="SET" evidence="8">
    <location>
        <begin position="974"/>
        <end position="1096"/>
    </location>
</feature>
<dbReference type="InterPro" id="IPR047365">
    <property type="entry name" value="Tudor_AtPTM-like"/>
</dbReference>
<dbReference type="Proteomes" id="UP001165160">
    <property type="component" value="Unassembled WGS sequence"/>
</dbReference>
<keyword evidence="3" id="KW-0862">Zinc</keyword>
<dbReference type="PANTHER" id="PTHR48442:SF1">
    <property type="entry name" value="SET DOMAIN-CONTAINING PROTEIN"/>
    <property type="match status" value="1"/>
</dbReference>
<accession>A0A9W7KWZ0</accession>
<dbReference type="GO" id="GO:0008270">
    <property type="term" value="F:zinc ion binding"/>
    <property type="evidence" value="ECO:0007669"/>
    <property type="project" value="UniProtKB-KW"/>
</dbReference>
<dbReference type="Gene3D" id="3.30.40.10">
    <property type="entry name" value="Zinc/RING finger domain, C3HC4 (zinc finger)"/>
    <property type="match status" value="1"/>
</dbReference>
<dbReference type="PROSITE" id="PS01359">
    <property type="entry name" value="ZF_PHD_1"/>
    <property type="match status" value="1"/>
</dbReference>
<dbReference type="Pfam" id="PF21743">
    <property type="entry name" value="PTM_DIR17_Tudor"/>
    <property type="match status" value="1"/>
</dbReference>
<organism evidence="9 10">
    <name type="scientific">Triparma verrucosa</name>
    <dbReference type="NCBI Taxonomy" id="1606542"/>
    <lineage>
        <taxon>Eukaryota</taxon>
        <taxon>Sar</taxon>
        <taxon>Stramenopiles</taxon>
        <taxon>Ochrophyta</taxon>
        <taxon>Bolidophyceae</taxon>
        <taxon>Parmales</taxon>
        <taxon>Triparmaceae</taxon>
        <taxon>Triparma</taxon>
    </lineage>
</organism>
<evidence type="ECO:0000313" key="10">
    <source>
        <dbReference type="Proteomes" id="UP001165160"/>
    </source>
</evidence>
<evidence type="ECO:0000256" key="2">
    <source>
        <dbReference type="ARBA" id="ARBA00022771"/>
    </source>
</evidence>
<dbReference type="InterPro" id="IPR053114">
    <property type="entry name" value="ATXR5/ATXR6"/>
</dbReference>
<feature type="domain" description="PHD-type" evidence="6">
    <location>
        <begin position="757"/>
        <end position="807"/>
    </location>
</feature>
<proteinExistence type="predicted"/>
<dbReference type="CDD" id="cd15545">
    <property type="entry name" value="PHD_BAZ2A_like"/>
    <property type="match status" value="1"/>
</dbReference>
<dbReference type="PROSITE" id="PS50199">
    <property type="entry name" value="ZF_RANBP2_2"/>
    <property type="match status" value="1"/>
</dbReference>
<protein>
    <submittedName>
        <fullName evidence="9">Uncharacterized protein</fullName>
    </submittedName>
</protein>
<dbReference type="SMART" id="SM00317">
    <property type="entry name" value="SET"/>
    <property type="match status" value="1"/>
</dbReference>
<keyword evidence="10" id="KW-1185">Reference proteome</keyword>
<dbReference type="PROSITE" id="PS50280">
    <property type="entry name" value="SET"/>
    <property type="match status" value="1"/>
</dbReference>
<dbReference type="PROSITE" id="PS50016">
    <property type="entry name" value="ZF_PHD_2"/>
    <property type="match status" value="1"/>
</dbReference>
<dbReference type="Pfam" id="PF00856">
    <property type="entry name" value="SET"/>
    <property type="match status" value="1"/>
</dbReference>
<gene>
    <name evidence="9" type="ORF">TrVE_jg8894</name>
</gene>
<reference evidence="10" key="1">
    <citation type="journal article" date="2023" name="Commun. Biol.">
        <title>Genome analysis of Parmales, the sister group of diatoms, reveals the evolutionary specialization of diatoms from phago-mixotrophs to photoautotrophs.</title>
        <authorList>
            <person name="Ban H."/>
            <person name="Sato S."/>
            <person name="Yoshikawa S."/>
            <person name="Yamada K."/>
            <person name="Nakamura Y."/>
            <person name="Ichinomiya M."/>
            <person name="Sato N."/>
            <person name="Blanc-Mathieu R."/>
            <person name="Endo H."/>
            <person name="Kuwata A."/>
            <person name="Ogata H."/>
        </authorList>
    </citation>
    <scope>NUCLEOTIDE SEQUENCE [LARGE SCALE GENOMIC DNA]</scope>
    <source>
        <strain evidence="10">NIES 3699</strain>
    </source>
</reference>
<dbReference type="InterPro" id="IPR013083">
    <property type="entry name" value="Znf_RING/FYVE/PHD"/>
</dbReference>
<evidence type="ECO:0000259" key="8">
    <source>
        <dbReference type="PROSITE" id="PS50280"/>
    </source>
</evidence>
<dbReference type="InterPro" id="IPR001965">
    <property type="entry name" value="Znf_PHD"/>
</dbReference>
<dbReference type="AlphaFoldDB" id="A0A9W7KWZ0"/>
<feature type="domain" description="RanBP2-type" evidence="7">
    <location>
        <begin position="274"/>
        <end position="303"/>
    </location>
</feature>